<feature type="transmembrane region" description="Helical" evidence="1">
    <location>
        <begin position="41"/>
        <end position="59"/>
    </location>
</feature>
<dbReference type="Proteomes" id="UP000320390">
    <property type="component" value="Chromosome"/>
</dbReference>
<name>A0A518EKB8_9BACT</name>
<protein>
    <recommendedName>
        <fullName evidence="4">TPM domain-containing protein</fullName>
    </recommendedName>
</protein>
<feature type="transmembrane region" description="Helical" evidence="1">
    <location>
        <begin position="132"/>
        <end position="150"/>
    </location>
</feature>
<evidence type="ECO:0000313" key="2">
    <source>
        <dbReference type="EMBL" id="QDV04537.1"/>
    </source>
</evidence>
<evidence type="ECO:0000256" key="1">
    <source>
        <dbReference type="SAM" id="Phobius"/>
    </source>
</evidence>
<evidence type="ECO:0008006" key="4">
    <source>
        <dbReference type="Google" id="ProtNLM"/>
    </source>
</evidence>
<dbReference type="AlphaFoldDB" id="A0A518EKB8"/>
<keyword evidence="1" id="KW-0812">Transmembrane</keyword>
<proteinExistence type="predicted"/>
<accession>A0A518EKB8</accession>
<sequence>MVSMFGFQVPTALLQGSAASADWEAVGHTVQDGWVNFGTRWGPWIFAALMGFVVVRGLLRASRYHAAEALHDADRQALRDRVAAAEARTDGEIVVVVVEASDDHPDAAWKAAAVTLAVGTLLLGGVLPTVGALGLVGLQAAIGAGGYALARMLADFRRSFVREARASEVAEEQALQELQRLDLTSKSGRSAVLLFVSVFEQRVVVLADEAAHAAAGENGWVAADAAVLGVLQSSGGSGGHLREALERGIDSVGETLAKALPATGERENRFDDDVEVRRR</sequence>
<dbReference type="EMBL" id="CP036434">
    <property type="protein sequence ID" value="QDV04537.1"/>
    <property type="molecule type" value="Genomic_DNA"/>
</dbReference>
<evidence type="ECO:0000313" key="3">
    <source>
        <dbReference type="Proteomes" id="UP000320390"/>
    </source>
</evidence>
<organism evidence="2 3">
    <name type="scientific">Saltatorellus ferox</name>
    <dbReference type="NCBI Taxonomy" id="2528018"/>
    <lineage>
        <taxon>Bacteria</taxon>
        <taxon>Pseudomonadati</taxon>
        <taxon>Planctomycetota</taxon>
        <taxon>Planctomycetia</taxon>
        <taxon>Planctomycetia incertae sedis</taxon>
        <taxon>Saltatorellus</taxon>
    </lineage>
</organism>
<keyword evidence="1" id="KW-1133">Transmembrane helix</keyword>
<reference evidence="2 3" key="1">
    <citation type="submission" date="2019-02" db="EMBL/GenBank/DDBJ databases">
        <title>Deep-cultivation of Planctomycetes and their phenomic and genomic characterization uncovers novel biology.</title>
        <authorList>
            <person name="Wiegand S."/>
            <person name="Jogler M."/>
            <person name="Boedeker C."/>
            <person name="Pinto D."/>
            <person name="Vollmers J."/>
            <person name="Rivas-Marin E."/>
            <person name="Kohn T."/>
            <person name="Peeters S.H."/>
            <person name="Heuer A."/>
            <person name="Rast P."/>
            <person name="Oberbeckmann S."/>
            <person name="Bunk B."/>
            <person name="Jeske O."/>
            <person name="Meyerdierks A."/>
            <person name="Storesund J.E."/>
            <person name="Kallscheuer N."/>
            <person name="Luecker S."/>
            <person name="Lage O.M."/>
            <person name="Pohl T."/>
            <person name="Merkel B.J."/>
            <person name="Hornburger P."/>
            <person name="Mueller R.-W."/>
            <person name="Bruemmer F."/>
            <person name="Labrenz M."/>
            <person name="Spormann A.M."/>
            <person name="Op den Camp H."/>
            <person name="Overmann J."/>
            <person name="Amann R."/>
            <person name="Jetten M.S.M."/>
            <person name="Mascher T."/>
            <person name="Medema M.H."/>
            <person name="Devos D.P."/>
            <person name="Kaster A.-K."/>
            <person name="Ovreas L."/>
            <person name="Rohde M."/>
            <person name="Galperin M.Y."/>
            <person name="Jogler C."/>
        </authorList>
    </citation>
    <scope>NUCLEOTIDE SEQUENCE [LARGE SCALE GENOMIC DNA]</scope>
    <source>
        <strain evidence="2 3">Poly30</strain>
    </source>
</reference>
<gene>
    <name evidence="2" type="ORF">Poly30_00280</name>
</gene>
<keyword evidence="1" id="KW-0472">Membrane</keyword>
<keyword evidence="3" id="KW-1185">Reference proteome</keyword>
<dbReference type="Gene3D" id="3.10.310.50">
    <property type="match status" value="1"/>
</dbReference>